<dbReference type="Proteomes" id="UP000467841">
    <property type="component" value="Unassembled WGS sequence"/>
</dbReference>
<dbReference type="EMBL" id="CACVBM020001251">
    <property type="protein sequence ID" value="CAA7041759.1"/>
    <property type="molecule type" value="Genomic_DNA"/>
</dbReference>
<feature type="region of interest" description="Disordered" evidence="1">
    <location>
        <begin position="43"/>
        <end position="66"/>
    </location>
</feature>
<reference evidence="2" key="1">
    <citation type="submission" date="2020-01" db="EMBL/GenBank/DDBJ databases">
        <authorList>
            <person name="Mishra B."/>
        </authorList>
    </citation>
    <scope>NUCLEOTIDE SEQUENCE [LARGE SCALE GENOMIC DNA]</scope>
</reference>
<protein>
    <submittedName>
        <fullName evidence="2">Uncharacterized protein</fullName>
    </submittedName>
</protein>
<organism evidence="2 3">
    <name type="scientific">Microthlaspi erraticum</name>
    <dbReference type="NCBI Taxonomy" id="1685480"/>
    <lineage>
        <taxon>Eukaryota</taxon>
        <taxon>Viridiplantae</taxon>
        <taxon>Streptophyta</taxon>
        <taxon>Embryophyta</taxon>
        <taxon>Tracheophyta</taxon>
        <taxon>Spermatophyta</taxon>
        <taxon>Magnoliopsida</taxon>
        <taxon>eudicotyledons</taxon>
        <taxon>Gunneridae</taxon>
        <taxon>Pentapetalae</taxon>
        <taxon>rosids</taxon>
        <taxon>malvids</taxon>
        <taxon>Brassicales</taxon>
        <taxon>Brassicaceae</taxon>
        <taxon>Coluteocarpeae</taxon>
        <taxon>Microthlaspi</taxon>
    </lineage>
</organism>
<proteinExistence type="predicted"/>
<comment type="caution">
    <text evidence="2">The sequence shown here is derived from an EMBL/GenBank/DDBJ whole genome shotgun (WGS) entry which is preliminary data.</text>
</comment>
<keyword evidence="3" id="KW-1185">Reference proteome</keyword>
<feature type="compositionally biased region" description="Polar residues" evidence="1">
    <location>
        <begin position="47"/>
        <end position="59"/>
    </location>
</feature>
<name>A0A6D2JPK5_9BRAS</name>
<gene>
    <name evidence="2" type="ORF">MERR_LOCUS28994</name>
</gene>
<evidence type="ECO:0000313" key="3">
    <source>
        <dbReference type="Proteomes" id="UP000467841"/>
    </source>
</evidence>
<dbReference type="AlphaFoldDB" id="A0A6D2JPK5"/>
<evidence type="ECO:0000313" key="2">
    <source>
        <dbReference type="EMBL" id="CAA7041759.1"/>
    </source>
</evidence>
<sequence>MQVMQRSFPELRTGEEGLHRDELDKRLKSVMYIAGFPNLYSPENHCSRTTSRPSQTLWKSRSPWKA</sequence>
<evidence type="ECO:0000256" key="1">
    <source>
        <dbReference type="SAM" id="MobiDB-lite"/>
    </source>
</evidence>
<accession>A0A6D2JPK5</accession>